<feature type="compositionally biased region" description="Acidic residues" evidence="1">
    <location>
        <begin position="138"/>
        <end position="148"/>
    </location>
</feature>
<evidence type="ECO:0000313" key="3">
    <source>
        <dbReference type="Proteomes" id="UP001604336"/>
    </source>
</evidence>
<keyword evidence="3" id="KW-1185">Reference proteome</keyword>
<comment type="caution">
    <text evidence="2">The sequence shown here is derived from an EMBL/GenBank/DDBJ whole genome shotgun (WGS) entry which is preliminary data.</text>
</comment>
<dbReference type="EMBL" id="JBFOLK010000012">
    <property type="protein sequence ID" value="KAL2470674.1"/>
    <property type="molecule type" value="Genomic_DNA"/>
</dbReference>
<dbReference type="Proteomes" id="UP001604336">
    <property type="component" value="Unassembled WGS sequence"/>
</dbReference>
<evidence type="ECO:0000313" key="2">
    <source>
        <dbReference type="EMBL" id="KAL2470674.1"/>
    </source>
</evidence>
<feature type="region of interest" description="Disordered" evidence="1">
    <location>
        <begin position="132"/>
        <end position="177"/>
    </location>
</feature>
<sequence length="177" mass="19835">MTQHLEVDMENTVKGAGSRKSSAFITVAPTAAWTSIMHTPTSDFPINHRQYTNVASNNNRMMARRASVRHSSAGEATQLDISAVPDVDIELMSNRGSRAPRLERNISRAMERNMSQASGRFELMNSLAMRRSRGLEEHDVDDYDDDSDETPKSAEHKEGESINGDEEKRKAMKGRRP</sequence>
<gene>
    <name evidence="2" type="ORF">Adt_38810</name>
</gene>
<name>A0ABD1Q3B3_9LAMI</name>
<proteinExistence type="predicted"/>
<reference evidence="3" key="1">
    <citation type="submission" date="2024-07" db="EMBL/GenBank/DDBJ databases">
        <title>Two chromosome-level genome assemblies of Korean endemic species Abeliophyllum distichum and Forsythia ovata (Oleaceae).</title>
        <authorList>
            <person name="Jang H."/>
        </authorList>
    </citation>
    <scope>NUCLEOTIDE SEQUENCE [LARGE SCALE GENOMIC DNA]</scope>
</reference>
<dbReference type="AlphaFoldDB" id="A0ABD1Q3B3"/>
<organism evidence="2 3">
    <name type="scientific">Abeliophyllum distichum</name>
    <dbReference type="NCBI Taxonomy" id="126358"/>
    <lineage>
        <taxon>Eukaryota</taxon>
        <taxon>Viridiplantae</taxon>
        <taxon>Streptophyta</taxon>
        <taxon>Embryophyta</taxon>
        <taxon>Tracheophyta</taxon>
        <taxon>Spermatophyta</taxon>
        <taxon>Magnoliopsida</taxon>
        <taxon>eudicotyledons</taxon>
        <taxon>Gunneridae</taxon>
        <taxon>Pentapetalae</taxon>
        <taxon>asterids</taxon>
        <taxon>lamiids</taxon>
        <taxon>Lamiales</taxon>
        <taxon>Oleaceae</taxon>
        <taxon>Forsythieae</taxon>
        <taxon>Abeliophyllum</taxon>
    </lineage>
</organism>
<accession>A0ABD1Q3B3</accession>
<protein>
    <submittedName>
        <fullName evidence="2">RING-type domain-containing protein</fullName>
    </submittedName>
</protein>
<feature type="compositionally biased region" description="Basic and acidic residues" evidence="1">
    <location>
        <begin position="149"/>
        <end position="169"/>
    </location>
</feature>
<evidence type="ECO:0000256" key="1">
    <source>
        <dbReference type="SAM" id="MobiDB-lite"/>
    </source>
</evidence>